<dbReference type="Proteomes" id="UP000276776">
    <property type="component" value="Unassembled WGS sequence"/>
</dbReference>
<protein>
    <submittedName>
        <fullName evidence="3 5">Uncharacterized protein</fullName>
    </submittedName>
</protein>
<keyword evidence="2" id="KW-1133">Transmembrane helix</keyword>
<dbReference type="WBParaSite" id="TCLT_0000056001-mRNA-1">
    <property type="protein sequence ID" value="TCLT_0000056001-mRNA-1"/>
    <property type="gene ID" value="TCLT_0000056001"/>
</dbReference>
<evidence type="ECO:0000313" key="5">
    <source>
        <dbReference type="WBParaSite" id="TCLT_0000056001-mRNA-1"/>
    </source>
</evidence>
<evidence type="ECO:0000313" key="4">
    <source>
        <dbReference type="Proteomes" id="UP000276776"/>
    </source>
</evidence>
<organism evidence="5">
    <name type="scientific">Thelazia callipaeda</name>
    <name type="common">Oriental eyeworm</name>
    <name type="synonym">Parasitic nematode</name>
    <dbReference type="NCBI Taxonomy" id="103827"/>
    <lineage>
        <taxon>Eukaryota</taxon>
        <taxon>Metazoa</taxon>
        <taxon>Ecdysozoa</taxon>
        <taxon>Nematoda</taxon>
        <taxon>Chromadorea</taxon>
        <taxon>Rhabditida</taxon>
        <taxon>Spirurina</taxon>
        <taxon>Spiruromorpha</taxon>
        <taxon>Thelazioidea</taxon>
        <taxon>Thelaziidae</taxon>
        <taxon>Thelazia</taxon>
    </lineage>
</organism>
<sequence>MDKEERTGKMRNGRENCYDNNREGEEMKWIEKKREEKRREESSGLSACLLLTCLLVYVLTTEAIKQEKAVLL</sequence>
<keyword evidence="2" id="KW-0472">Membrane</keyword>
<evidence type="ECO:0000313" key="3">
    <source>
        <dbReference type="EMBL" id="VDM95579.1"/>
    </source>
</evidence>
<dbReference type="EMBL" id="UYYF01000044">
    <property type="protein sequence ID" value="VDM95579.1"/>
    <property type="molecule type" value="Genomic_DNA"/>
</dbReference>
<reference evidence="5" key="1">
    <citation type="submission" date="2017-02" db="UniProtKB">
        <authorList>
            <consortium name="WormBaseParasite"/>
        </authorList>
    </citation>
    <scope>IDENTIFICATION</scope>
</reference>
<proteinExistence type="predicted"/>
<gene>
    <name evidence="3" type="ORF">TCLT_LOCUS561</name>
</gene>
<reference evidence="3 4" key="2">
    <citation type="submission" date="2018-11" db="EMBL/GenBank/DDBJ databases">
        <authorList>
            <consortium name="Pathogen Informatics"/>
        </authorList>
    </citation>
    <scope>NUCLEOTIDE SEQUENCE [LARGE SCALE GENOMIC DNA]</scope>
</reference>
<evidence type="ECO:0000256" key="1">
    <source>
        <dbReference type="SAM" id="MobiDB-lite"/>
    </source>
</evidence>
<dbReference type="AlphaFoldDB" id="A0A0N5CKG3"/>
<keyword evidence="4" id="KW-1185">Reference proteome</keyword>
<feature type="transmembrane region" description="Helical" evidence="2">
    <location>
        <begin position="42"/>
        <end position="60"/>
    </location>
</feature>
<feature type="region of interest" description="Disordered" evidence="1">
    <location>
        <begin position="1"/>
        <end position="20"/>
    </location>
</feature>
<evidence type="ECO:0000256" key="2">
    <source>
        <dbReference type="SAM" id="Phobius"/>
    </source>
</evidence>
<keyword evidence="2" id="KW-0812">Transmembrane</keyword>
<name>A0A0N5CKG3_THECL</name>
<accession>A0A0N5CKG3</accession>